<evidence type="ECO:0000313" key="2">
    <source>
        <dbReference type="Proteomes" id="UP001055879"/>
    </source>
</evidence>
<evidence type="ECO:0000313" key="1">
    <source>
        <dbReference type="EMBL" id="KAI3665619.1"/>
    </source>
</evidence>
<accession>A0ACB8XGZ6</accession>
<dbReference type="EMBL" id="CM042064">
    <property type="protein sequence ID" value="KAI3665619.1"/>
    <property type="molecule type" value="Genomic_DNA"/>
</dbReference>
<protein>
    <submittedName>
        <fullName evidence="1">Uncharacterized protein</fullName>
    </submittedName>
</protein>
<name>A0ACB8XGZ6_ARCLA</name>
<reference evidence="1 2" key="2">
    <citation type="journal article" date="2022" name="Mol. Ecol. Resour.">
        <title>The genomes of chicory, endive, great burdock and yacon provide insights into Asteraceae paleo-polyploidization history and plant inulin production.</title>
        <authorList>
            <person name="Fan W."/>
            <person name="Wang S."/>
            <person name="Wang H."/>
            <person name="Wang A."/>
            <person name="Jiang F."/>
            <person name="Liu H."/>
            <person name="Zhao H."/>
            <person name="Xu D."/>
            <person name="Zhang Y."/>
        </authorList>
    </citation>
    <scope>NUCLEOTIDE SEQUENCE [LARGE SCALE GENOMIC DNA]</scope>
    <source>
        <strain evidence="2">cv. Niubang</strain>
    </source>
</reference>
<keyword evidence="2" id="KW-1185">Reference proteome</keyword>
<organism evidence="1 2">
    <name type="scientific">Arctium lappa</name>
    <name type="common">Greater burdock</name>
    <name type="synonym">Lappa major</name>
    <dbReference type="NCBI Taxonomy" id="4217"/>
    <lineage>
        <taxon>Eukaryota</taxon>
        <taxon>Viridiplantae</taxon>
        <taxon>Streptophyta</taxon>
        <taxon>Embryophyta</taxon>
        <taxon>Tracheophyta</taxon>
        <taxon>Spermatophyta</taxon>
        <taxon>Magnoliopsida</taxon>
        <taxon>eudicotyledons</taxon>
        <taxon>Gunneridae</taxon>
        <taxon>Pentapetalae</taxon>
        <taxon>asterids</taxon>
        <taxon>campanulids</taxon>
        <taxon>Asterales</taxon>
        <taxon>Asteraceae</taxon>
        <taxon>Carduoideae</taxon>
        <taxon>Cardueae</taxon>
        <taxon>Arctiinae</taxon>
        <taxon>Arctium</taxon>
    </lineage>
</organism>
<proteinExistence type="predicted"/>
<dbReference type="Proteomes" id="UP001055879">
    <property type="component" value="Linkage Group LG18"/>
</dbReference>
<comment type="caution">
    <text evidence="1">The sequence shown here is derived from an EMBL/GenBank/DDBJ whole genome shotgun (WGS) entry which is preliminary data.</text>
</comment>
<sequence length="74" mass="8178">MPLRKTAGYNPAWHVAQSRAPHCHHQNTCPHPMDRKGVQRSQQVLANHANESIKSPNFTIRNAIIKSVGVGEAS</sequence>
<reference evidence="2" key="1">
    <citation type="journal article" date="2022" name="Mol. Ecol. Resour.">
        <title>The genomes of chicory, endive, great burdock and yacon provide insights into Asteraceae palaeo-polyploidization history and plant inulin production.</title>
        <authorList>
            <person name="Fan W."/>
            <person name="Wang S."/>
            <person name="Wang H."/>
            <person name="Wang A."/>
            <person name="Jiang F."/>
            <person name="Liu H."/>
            <person name="Zhao H."/>
            <person name="Xu D."/>
            <person name="Zhang Y."/>
        </authorList>
    </citation>
    <scope>NUCLEOTIDE SEQUENCE [LARGE SCALE GENOMIC DNA]</scope>
    <source>
        <strain evidence="2">cv. Niubang</strain>
    </source>
</reference>
<gene>
    <name evidence="1" type="ORF">L6452_44248</name>
</gene>